<dbReference type="GO" id="GO:0003677">
    <property type="term" value="F:DNA binding"/>
    <property type="evidence" value="ECO:0007669"/>
    <property type="project" value="UniProtKB-UniRule"/>
</dbReference>
<keyword evidence="2 7" id="KW-0963">Cytoplasm</keyword>
<dbReference type="InterPro" id="IPR010935">
    <property type="entry name" value="SMC_hinge"/>
</dbReference>
<sequence length="1210" mass="131380">MHLKALTLRGFKSFASATTLRFEPGITCVVGPNGSGKSNVVDALSWVMGEQGAKSLRGGKMEDVIFAGTTGRPPLGRAEVSLTIDNSDGALPIEYAEVTITRIMFRNGGSEYQINGDTCRLLDIQELLSDSGIGREMHVIVGQGQLDSVLHADPMGRRAFIEEAAGVLKHRKRKEKALRKLDAMKANLARVQDLTDELRRQLKPLGRQAAVARRAAVIQADLRDARLRLLADDLVRLRGALQSEIADEAALKQRKESAETELRKALQREALLEDEVRQLTPRLQRAQQTWYELSQLAERVRGTVSLADARVKSATSAPTEERRGRDPDDMEREAVRVREQEAELEAALEAAERALEDTVAHRAELERELTVEERRLKDVARAIADRREGLARLGGQVNAARSRAASAQAEIDRLAAARDEAQERAVTAQEEYEQLKAEVDGLDAGDADLAERHEAARRDLSDAEAALSVARESATAAERERAATRARRDALALGLRRKDGTGVLLGATDRLTGVLGPAAGLLSVTPGFEVALAAAFGAAADAVAVTTPASAAEAIRLLRKQDAGRAALLLAGAPGEPHVGTAPANGAPTGVLLQGQDQDQDQDEGGERGDGPPYAADLVRGPAELMPAVRRLLRGIVVVGTLEEAEELVHALPGLTAVTAEGDLLGTHFAHGGSAGAPSLLEVQASVDEATAEIEELAVRCEELTEEQRLATELRGRRAALVEELGERRRAAEREKSAVAQQLGRLAGQARGAAGEAERGTAAAARAQEALDRAVAEAEELAERLAVAEEMPVEEEPDTSVRDRLAADGANARQTEMEARLQVRTHEERVKGLAGRADSLDRAARAEREARARAEQRRARLRHEASVAGAVASGARQLLAHVEVSLARAEEERDAADGAKARREQELVAARGQGRDLKAELDKLTDSVHRGEVLGAEKRMRMEQLEAKALDELGVEPAGLVADYGPDQLVPPSLPAEGEELPEDPEHPRNQPRPFHRAEQEKRLKSAERAYQQLGKINPLALEEFAALEERHKFLSEQLEDLKKTRADLLQVVKEVDERVEQVFTEAYRDTAREFEGVFSRLFPGGDGRLILTDPDNMLTTGVDVEARPPGKKVKRLSLLSGGERSLTAVALLVSIFKARPSPFYVMDEVEAALDDTNLQRLIRIMQELQEASQLIVITHQKRTMEVADALYGVSMQGDGVSKVISQRLR</sequence>
<accession>A0A2I0SUK1</accession>
<feature type="region of interest" description="Disordered" evidence="8">
    <location>
        <begin position="310"/>
        <end position="331"/>
    </location>
</feature>
<evidence type="ECO:0000259" key="9">
    <source>
        <dbReference type="SMART" id="SM00968"/>
    </source>
</evidence>
<dbReference type="Gene3D" id="3.30.70.1620">
    <property type="match status" value="1"/>
</dbReference>
<dbReference type="HAMAP" id="MF_01894">
    <property type="entry name" value="Smc_prok"/>
    <property type="match status" value="1"/>
</dbReference>
<dbReference type="GO" id="GO:0016887">
    <property type="term" value="F:ATP hydrolysis activity"/>
    <property type="evidence" value="ECO:0007669"/>
    <property type="project" value="InterPro"/>
</dbReference>
<feature type="compositionally biased region" description="Basic and acidic residues" evidence="8">
    <location>
        <begin position="319"/>
        <end position="331"/>
    </location>
</feature>
<dbReference type="Gene3D" id="1.10.287.1490">
    <property type="match status" value="1"/>
</dbReference>
<dbReference type="SUPFAM" id="SSF75553">
    <property type="entry name" value="Smc hinge domain"/>
    <property type="match status" value="1"/>
</dbReference>
<comment type="subunit">
    <text evidence="7">Homodimer.</text>
</comment>
<dbReference type="GO" id="GO:0007059">
    <property type="term" value="P:chromosome segregation"/>
    <property type="evidence" value="ECO:0007669"/>
    <property type="project" value="UniProtKB-UniRule"/>
</dbReference>
<dbReference type="InterPro" id="IPR027417">
    <property type="entry name" value="P-loop_NTPase"/>
</dbReference>
<feature type="domain" description="SMC hinge" evidence="9">
    <location>
        <begin position="512"/>
        <end position="649"/>
    </location>
</feature>
<comment type="function">
    <text evidence="7">Required for chromosome condensation and partitioning.</text>
</comment>
<dbReference type="NCBIfam" id="TIGR02168">
    <property type="entry name" value="SMC_prok_B"/>
    <property type="match status" value="1"/>
</dbReference>
<feature type="coiled-coil region" evidence="7">
    <location>
        <begin position="241"/>
        <end position="275"/>
    </location>
</feature>
<feature type="coiled-coil region" evidence="7">
    <location>
        <begin position="680"/>
        <end position="791"/>
    </location>
</feature>
<dbReference type="PIRSF" id="PIRSF005719">
    <property type="entry name" value="SMC"/>
    <property type="match status" value="1"/>
</dbReference>
<evidence type="ECO:0000256" key="3">
    <source>
        <dbReference type="ARBA" id="ARBA00022741"/>
    </source>
</evidence>
<evidence type="ECO:0000313" key="11">
    <source>
        <dbReference type="Proteomes" id="UP000236178"/>
    </source>
</evidence>
<dbReference type="EMBL" id="PJOS01000009">
    <property type="protein sequence ID" value="PKT73617.1"/>
    <property type="molecule type" value="Genomic_DNA"/>
</dbReference>
<comment type="subcellular location">
    <subcellularLocation>
        <location evidence="1 7">Cytoplasm</location>
    </subcellularLocation>
</comment>
<evidence type="ECO:0000313" key="10">
    <source>
        <dbReference type="EMBL" id="PKT73617.1"/>
    </source>
</evidence>
<dbReference type="InterPro" id="IPR011890">
    <property type="entry name" value="SMC_prok"/>
</dbReference>
<comment type="domain">
    <text evidence="7">Contains large globular domains required for ATP hydrolysis at each terminus and a third globular domain forming a flexible hinge near the middle of the molecule. These domains are separated by coiled-coil structures.</text>
</comment>
<feature type="binding site" evidence="7">
    <location>
        <begin position="32"/>
        <end position="39"/>
    </location>
    <ligand>
        <name>ATP</name>
        <dbReference type="ChEBI" id="CHEBI:30616"/>
    </ligand>
</feature>
<feature type="region of interest" description="Disordered" evidence="8">
    <location>
        <begin position="577"/>
        <end position="617"/>
    </location>
</feature>
<dbReference type="Pfam" id="PF02463">
    <property type="entry name" value="SMC_N"/>
    <property type="match status" value="1"/>
</dbReference>
<dbReference type="InterPro" id="IPR024704">
    <property type="entry name" value="SMC"/>
</dbReference>
<comment type="caution">
    <text evidence="10">The sequence shown here is derived from an EMBL/GenBank/DDBJ whole genome shotgun (WGS) entry which is preliminary data.</text>
</comment>
<keyword evidence="11" id="KW-1185">Reference proteome</keyword>
<dbReference type="GO" id="GO:0007062">
    <property type="term" value="P:sister chromatid cohesion"/>
    <property type="evidence" value="ECO:0007669"/>
    <property type="project" value="InterPro"/>
</dbReference>
<keyword evidence="5 7" id="KW-0175">Coiled coil</keyword>
<evidence type="ECO:0000256" key="8">
    <source>
        <dbReference type="SAM" id="MobiDB-lite"/>
    </source>
</evidence>
<name>A0A2I0SUK1_9ACTN</name>
<dbReference type="GO" id="GO:0005524">
    <property type="term" value="F:ATP binding"/>
    <property type="evidence" value="ECO:0007669"/>
    <property type="project" value="UniProtKB-UniRule"/>
</dbReference>
<dbReference type="InterPro" id="IPR036277">
    <property type="entry name" value="SMC_hinge_sf"/>
</dbReference>
<dbReference type="GO" id="GO:0005694">
    <property type="term" value="C:chromosome"/>
    <property type="evidence" value="ECO:0007669"/>
    <property type="project" value="InterPro"/>
</dbReference>
<protein>
    <recommendedName>
        <fullName evidence="7">Chromosome partition protein Smc</fullName>
    </recommendedName>
</protein>
<dbReference type="CDD" id="cd03278">
    <property type="entry name" value="ABC_SMC_barmotin"/>
    <property type="match status" value="2"/>
</dbReference>
<dbReference type="Proteomes" id="UP000236178">
    <property type="component" value="Unassembled WGS sequence"/>
</dbReference>
<dbReference type="GO" id="GO:0006260">
    <property type="term" value="P:DNA replication"/>
    <property type="evidence" value="ECO:0007669"/>
    <property type="project" value="UniProtKB-UniRule"/>
</dbReference>
<dbReference type="InterPro" id="IPR003395">
    <property type="entry name" value="RecF/RecN/SMC_N"/>
</dbReference>
<reference evidence="10 11" key="1">
    <citation type="submission" date="2017-12" db="EMBL/GenBank/DDBJ databases">
        <title>Streptomyces populusis sp. nov., a novel endophytic actinobacterium isolated from stems of Populus adenopoda Maxim.</title>
        <authorList>
            <person name="Wang Z."/>
        </authorList>
    </citation>
    <scope>NUCLEOTIDE SEQUENCE [LARGE SCALE GENOMIC DNA]</scope>
    <source>
        <strain evidence="10 11">A249</strain>
    </source>
</reference>
<dbReference type="Gene3D" id="1.20.1060.20">
    <property type="match status" value="1"/>
</dbReference>
<dbReference type="SMART" id="SM00968">
    <property type="entry name" value="SMC_hinge"/>
    <property type="match status" value="1"/>
</dbReference>
<dbReference type="GO" id="GO:0030261">
    <property type="term" value="P:chromosome condensation"/>
    <property type="evidence" value="ECO:0007669"/>
    <property type="project" value="InterPro"/>
</dbReference>
<dbReference type="PANTHER" id="PTHR43977">
    <property type="entry name" value="STRUCTURAL MAINTENANCE OF CHROMOSOMES PROTEIN 3"/>
    <property type="match status" value="1"/>
</dbReference>
<keyword evidence="6 7" id="KW-0238">DNA-binding</keyword>
<evidence type="ECO:0000256" key="1">
    <source>
        <dbReference type="ARBA" id="ARBA00004496"/>
    </source>
</evidence>
<evidence type="ECO:0000256" key="7">
    <source>
        <dbReference type="HAMAP-Rule" id="MF_01894"/>
    </source>
</evidence>
<dbReference type="Gene3D" id="3.40.50.300">
    <property type="entry name" value="P-loop containing nucleotide triphosphate hydrolases"/>
    <property type="match status" value="2"/>
</dbReference>
<comment type="similarity">
    <text evidence="7">Belongs to the SMC family.</text>
</comment>
<dbReference type="OrthoDB" id="9808768at2"/>
<evidence type="ECO:0000256" key="4">
    <source>
        <dbReference type="ARBA" id="ARBA00022840"/>
    </source>
</evidence>
<dbReference type="GO" id="GO:0005737">
    <property type="term" value="C:cytoplasm"/>
    <property type="evidence" value="ECO:0007669"/>
    <property type="project" value="UniProtKB-SubCell"/>
</dbReference>
<dbReference type="SUPFAM" id="SSF52540">
    <property type="entry name" value="P-loop containing nucleoside triphosphate hydrolases"/>
    <property type="match status" value="1"/>
</dbReference>
<organism evidence="10 11">
    <name type="scientific">Streptomyces populi</name>
    <dbReference type="NCBI Taxonomy" id="2058924"/>
    <lineage>
        <taxon>Bacteria</taxon>
        <taxon>Bacillati</taxon>
        <taxon>Actinomycetota</taxon>
        <taxon>Actinomycetes</taxon>
        <taxon>Kitasatosporales</taxon>
        <taxon>Streptomycetaceae</taxon>
        <taxon>Streptomyces</taxon>
    </lineage>
</organism>
<evidence type="ECO:0000256" key="5">
    <source>
        <dbReference type="ARBA" id="ARBA00023054"/>
    </source>
</evidence>
<feature type="region of interest" description="Disordered" evidence="8">
    <location>
        <begin position="965"/>
        <end position="1001"/>
    </location>
</feature>
<gene>
    <name evidence="7 10" type="primary">smc</name>
    <name evidence="10" type="ORF">CW362_07405</name>
</gene>
<feature type="coiled-coil region" evidence="7">
    <location>
        <begin position="167"/>
        <end position="201"/>
    </location>
</feature>
<proteinExistence type="inferred from homology"/>
<evidence type="ECO:0000256" key="2">
    <source>
        <dbReference type="ARBA" id="ARBA00022490"/>
    </source>
</evidence>
<dbReference type="Pfam" id="PF06470">
    <property type="entry name" value="SMC_hinge"/>
    <property type="match status" value="1"/>
</dbReference>
<keyword evidence="4 7" id="KW-0067">ATP-binding</keyword>
<dbReference type="FunFam" id="3.40.50.300:FF:000984">
    <property type="entry name" value="Chromosome partition protein Smc"/>
    <property type="match status" value="1"/>
</dbReference>
<dbReference type="FunFam" id="3.40.50.300:FF:000901">
    <property type="entry name" value="Chromosome partition protein Smc"/>
    <property type="match status" value="1"/>
</dbReference>
<feature type="coiled-coil region" evidence="7">
    <location>
        <begin position="837"/>
        <end position="906"/>
    </location>
</feature>
<keyword evidence="3 7" id="KW-0547">Nucleotide-binding</keyword>
<dbReference type="RefSeq" id="WP_103548565.1">
    <property type="nucleotide sequence ID" value="NZ_KZ626848.1"/>
</dbReference>
<evidence type="ECO:0000256" key="6">
    <source>
        <dbReference type="ARBA" id="ARBA00023125"/>
    </source>
</evidence>
<dbReference type="AlphaFoldDB" id="A0A2I0SUK1"/>